<evidence type="ECO:0000313" key="4">
    <source>
        <dbReference type="Proteomes" id="UP000002051"/>
    </source>
</evidence>
<feature type="compositionally biased region" description="Basic and acidic residues" evidence="1">
    <location>
        <begin position="108"/>
        <end position="123"/>
    </location>
</feature>
<sequence>MKQSLNPLRIKAPKDIRVKETTHDSNYNNLFSITCKLLIRRATFPTRMETVMLNFHKISLRFPWSIFIISQEPKIIFTSNQTTGKLTQSSTTFMFTPKANSKQKHVKKTQENETGRAVREQRNSGKTHFSPQNPNFNFPMPKLDPKTSLTISIHVKALKTI</sequence>
<accession>A0A072UE38</accession>
<protein>
    <submittedName>
        <fullName evidence="2 3">Uncharacterized protein</fullName>
    </submittedName>
</protein>
<feature type="region of interest" description="Disordered" evidence="1">
    <location>
        <begin position="108"/>
        <end position="139"/>
    </location>
</feature>
<reference evidence="2 4" key="2">
    <citation type="journal article" date="2014" name="BMC Genomics">
        <title>An improved genome release (version Mt4.0) for the model legume Medicago truncatula.</title>
        <authorList>
            <person name="Tang H."/>
            <person name="Krishnakumar V."/>
            <person name="Bidwell S."/>
            <person name="Rosen B."/>
            <person name="Chan A."/>
            <person name="Zhou S."/>
            <person name="Gentzbittel L."/>
            <person name="Childs K.L."/>
            <person name="Yandell M."/>
            <person name="Gundlach H."/>
            <person name="Mayer K.F."/>
            <person name="Schwartz D.C."/>
            <person name="Town C.D."/>
        </authorList>
    </citation>
    <scope>GENOME REANNOTATION</scope>
    <source>
        <strain evidence="2">A17</strain>
        <strain evidence="3 4">cv. Jemalong A17</strain>
    </source>
</reference>
<reference evidence="2 4" key="1">
    <citation type="journal article" date="2011" name="Nature">
        <title>The Medicago genome provides insight into the evolution of rhizobial symbioses.</title>
        <authorList>
            <person name="Young N.D."/>
            <person name="Debelle F."/>
            <person name="Oldroyd G.E."/>
            <person name="Geurts R."/>
            <person name="Cannon S.B."/>
            <person name="Udvardi M.K."/>
            <person name="Benedito V.A."/>
            <person name="Mayer K.F."/>
            <person name="Gouzy J."/>
            <person name="Schoof H."/>
            <person name="Van de Peer Y."/>
            <person name="Proost S."/>
            <person name="Cook D.R."/>
            <person name="Meyers B.C."/>
            <person name="Spannagl M."/>
            <person name="Cheung F."/>
            <person name="De Mita S."/>
            <person name="Krishnakumar V."/>
            <person name="Gundlach H."/>
            <person name="Zhou S."/>
            <person name="Mudge J."/>
            <person name="Bharti A.K."/>
            <person name="Murray J.D."/>
            <person name="Naoumkina M.A."/>
            <person name="Rosen B."/>
            <person name="Silverstein K.A."/>
            <person name="Tang H."/>
            <person name="Rombauts S."/>
            <person name="Zhao P.X."/>
            <person name="Zhou P."/>
            <person name="Barbe V."/>
            <person name="Bardou P."/>
            <person name="Bechner M."/>
            <person name="Bellec A."/>
            <person name="Berger A."/>
            <person name="Berges H."/>
            <person name="Bidwell S."/>
            <person name="Bisseling T."/>
            <person name="Choisne N."/>
            <person name="Couloux A."/>
            <person name="Denny R."/>
            <person name="Deshpande S."/>
            <person name="Dai X."/>
            <person name="Doyle J.J."/>
            <person name="Dudez A.M."/>
            <person name="Farmer A.D."/>
            <person name="Fouteau S."/>
            <person name="Franken C."/>
            <person name="Gibelin C."/>
            <person name="Gish J."/>
            <person name="Goldstein S."/>
            <person name="Gonzalez A.J."/>
            <person name="Green P.J."/>
            <person name="Hallab A."/>
            <person name="Hartog M."/>
            <person name="Hua A."/>
            <person name="Humphray S.J."/>
            <person name="Jeong D.H."/>
            <person name="Jing Y."/>
            <person name="Jocker A."/>
            <person name="Kenton S.M."/>
            <person name="Kim D.J."/>
            <person name="Klee K."/>
            <person name="Lai H."/>
            <person name="Lang C."/>
            <person name="Lin S."/>
            <person name="Macmil S.L."/>
            <person name="Magdelenat G."/>
            <person name="Matthews L."/>
            <person name="McCorrison J."/>
            <person name="Monaghan E.L."/>
            <person name="Mun J.H."/>
            <person name="Najar F.Z."/>
            <person name="Nicholson C."/>
            <person name="Noirot C."/>
            <person name="O'Bleness M."/>
            <person name="Paule C.R."/>
            <person name="Poulain J."/>
            <person name="Prion F."/>
            <person name="Qin B."/>
            <person name="Qu C."/>
            <person name="Retzel E.F."/>
            <person name="Riddle C."/>
            <person name="Sallet E."/>
            <person name="Samain S."/>
            <person name="Samson N."/>
            <person name="Sanders I."/>
            <person name="Saurat O."/>
            <person name="Scarpelli C."/>
            <person name="Schiex T."/>
            <person name="Segurens B."/>
            <person name="Severin A.J."/>
            <person name="Sherrier D.J."/>
            <person name="Shi R."/>
            <person name="Sims S."/>
            <person name="Singer S.R."/>
            <person name="Sinharoy S."/>
            <person name="Sterck L."/>
            <person name="Viollet A."/>
            <person name="Wang B.B."/>
            <person name="Wang K."/>
            <person name="Wang M."/>
            <person name="Wang X."/>
            <person name="Warfsmann J."/>
            <person name="Weissenbach J."/>
            <person name="White D.D."/>
            <person name="White J.D."/>
            <person name="Wiley G.B."/>
            <person name="Wincker P."/>
            <person name="Xing Y."/>
            <person name="Yang L."/>
            <person name="Yao Z."/>
            <person name="Ying F."/>
            <person name="Zhai J."/>
            <person name="Zhou L."/>
            <person name="Zuber A."/>
            <person name="Denarie J."/>
            <person name="Dixon R.A."/>
            <person name="May G.D."/>
            <person name="Schwartz D.C."/>
            <person name="Rogers J."/>
            <person name="Quetier F."/>
            <person name="Town C.D."/>
            <person name="Roe B.A."/>
        </authorList>
    </citation>
    <scope>NUCLEOTIDE SEQUENCE [LARGE SCALE GENOMIC DNA]</scope>
    <source>
        <strain evidence="2">A17</strain>
        <strain evidence="3 4">cv. Jemalong A17</strain>
    </source>
</reference>
<evidence type="ECO:0000256" key="1">
    <source>
        <dbReference type="SAM" id="MobiDB-lite"/>
    </source>
</evidence>
<reference evidence="3" key="3">
    <citation type="submission" date="2015-04" db="UniProtKB">
        <authorList>
            <consortium name="EnsemblPlants"/>
        </authorList>
    </citation>
    <scope>IDENTIFICATION</scope>
    <source>
        <strain evidence="3">cv. Jemalong A17</strain>
    </source>
</reference>
<dbReference type="Proteomes" id="UP000002051">
    <property type="component" value="Chromosome 5"/>
</dbReference>
<dbReference type="EMBL" id="CM001221">
    <property type="protein sequence ID" value="KEH27867.1"/>
    <property type="molecule type" value="Genomic_DNA"/>
</dbReference>
<organism evidence="2 4">
    <name type="scientific">Medicago truncatula</name>
    <name type="common">Barrel medic</name>
    <name type="synonym">Medicago tribuloides</name>
    <dbReference type="NCBI Taxonomy" id="3880"/>
    <lineage>
        <taxon>Eukaryota</taxon>
        <taxon>Viridiplantae</taxon>
        <taxon>Streptophyta</taxon>
        <taxon>Embryophyta</taxon>
        <taxon>Tracheophyta</taxon>
        <taxon>Spermatophyta</taxon>
        <taxon>Magnoliopsida</taxon>
        <taxon>eudicotyledons</taxon>
        <taxon>Gunneridae</taxon>
        <taxon>Pentapetalae</taxon>
        <taxon>rosids</taxon>
        <taxon>fabids</taxon>
        <taxon>Fabales</taxon>
        <taxon>Fabaceae</taxon>
        <taxon>Papilionoideae</taxon>
        <taxon>50 kb inversion clade</taxon>
        <taxon>NPAAA clade</taxon>
        <taxon>Hologalegina</taxon>
        <taxon>IRL clade</taxon>
        <taxon>Trifolieae</taxon>
        <taxon>Medicago</taxon>
    </lineage>
</organism>
<keyword evidence="4" id="KW-1185">Reference proteome</keyword>
<dbReference type="HOGENOM" id="CLU_1646240_0_0_1"/>
<name>A0A072UE38_MEDTR</name>
<dbReference type="AlphaFoldDB" id="A0A072UE38"/>
<evidence type="ECO:0000313" key="2">
    <source>
        <dbReference type="EMBL" id="KEH27867.1"/>
    </source>
</evidence>
<proteinExistence type="predicted"/>
<dbReference type="EnsemblPlants" id="KEH27867">
    <property type="protein sequence ID" value="KEH27867"/>
    <property type="gene ID" value="MTR_5g045385"/>
</dbReference>
<evidence type="ECO:0000313" key="3">
    <source>
        <dbReference type="EnsemblPlants" id="KEH27867"/>
    </source>
</evidence>
<gene>
    <name evidence="2" type="ordered locus">MTR_5g045385</name>
</gene>
<feature type="compositionally biased region" description="Polar residues" evidence="1">
    <location>
        <begin position="124"/>
        <end position="136"/>
    </location>
</feature>